<dbReference type="AlphaFoldDB" id="A0ABD4TE63"/>
<evidence type="ECO:0000256" key="1">
    <source>
        <dbReference type="SAM" id="Phobius"/>
    </source>
</evidence>
<name>A0ABD4TE63_9EURY</name>
<feature type="domain" description="DUF7490" evidence="2">
    <location>
        <begin position="152"/>
        <end position="251"/>
    </location>
</feature>
<gene>
    <name evidence="3" type="ORF">DIC75_05680</name>
</gene>
<keyword evidence="1" id="KW-0812">Transmembrane</keyword>
<keyword evidence="1" id="KW-1133">Transmembrane helix</keyword>
<sequence>MRGLFGAAAVTVLLSLVLAAGCMSSQPQAGYVTIRGVDISIPDGQPPSNVTRVTAVPYLDAVYDDVDDIDLQVSVKEAGTDIVVEETVLSIGTLASGKTEKEEVTLALENGRRYDIWVTVWQDGRMRESGSVNVFLPDRTTAGQRLAYSLLSVSAIDVMTPDLDADPITLDIITAIKNGGGASSGDLTMEIRVVNLQTGITAVRESRPLGAVPGNSATKQVSVTVPNGYDYEISIRLIEGGAAFATSTGRITLAPPPQVVFADGTVFSPARSTSPVALTFPTPVPTPGKPSSAEVGQFRVQSSGAPMPTYSPGFEAALAAAGLFGAGIAVLAGRRR</sequence>
<evidence type="ECO:0000313" key="3">
    <source>
        <dbReference type="EMBL" id="MCM2465808.1"/>
    </source>
</evidence>
<dbReference type="RefSeq" id="WP_250987070.1">
    <property type="nucleotide sequence ID" value="NZ_QFDM01000002.1"/>
</dbReference>
<accession>A0ABD4TE63</accession>
<feature type="domain" description="DUF7490" evidence="2">
    <location>
        <begin position="53"/>
        <end position="134"/>
    </location>
</feature>
<comment type="caution">
    <text evidence="3">The sequence shown here is derived from an EMBL/GenBank/DDBJ whole genome shotgun (WGS) entry which is preliminary data.</text>
</comment>
<evidence type="ECO:0000313" key="4">
    <source>
        <dbReference type="Proteomes" id="UP001523230"/>
    </source>
</evidence>
<feature type="transmembrane region" description="Helical" evidence="1">
    <location>
        <begin position="316"/>
        <end position="333"/>
    </location>
</feature>
<keyword evidence="1" id="KW-0472">Membrane</keyword>
<organism evidence="3 4">
    <name type="scientific">Methanoculleus oceani</name>
    <dbReference type="NCBI Taxonomy" id="2184756"/>
    <lineage>
        <taxon>Archaea</taxon>
        <taxon>Methanobacteriati</taxon>
        <taxon>Methanobacteriota</taxon>
        <taxon>Stenosarchaea group</taxon>
        <taxon>Methanomicrobia</taxon>
        <taxon>Methanomicrobiales</taxon>
        <taxon>Methanomicrobiaceae</taxon>
        <taxon>Methanoculleus</taxon>
    </lineage>
</organism>
<dbReference type="InterPro" id="IPR055913">
    <property type="entry name" value="DUF7490"/>
</dbReference>
<protein>
    <recommendedName>
        <fullName evidence="2">DUF7490 domain-containing protein</fullName>
    </recommendedName>
</protein>
<evidence type="ECO:0000259" key="2">
    <source>
        <dbReference type="Pfam" id="PF24318"/>
    </source>
</evidence>
<dbReference type="EMBL" id="QFDM01000002">
    <property type="protein sequence ID" value="MCM2465808.1"/>
    <property type="molecule type" value="Genomic_DNA"/>
</dbReference>
<dbReference type="Proteomes" id="UP001523230">
    <property type="component" value="Unassembled WGS sequence"/>
</dbReference>
<reference evidence="3 4" key="1">
    <citation type="submission" date="2018-05" db="EMBL/GenBank/DDBJ databases">
        <title>Isolation and characterization of genus Methanoculleus species and their viruses from deep sea marine sediment offshore southwestern Taiwan.</title>
        <authorList>
            <person name="Wei W.-H."/>
            <person name="Chen W.-C."/>
            <person name="Lai M.-C."/>
            <person name="Chen S.-C."/>
        </authorList>
    </citation>
    <scope>NUCLEOTIDE SEQUENCE [LARGE SCALE GENOMIC DNA]</scope>
    <source>
        <strain evidence="3 4">CWC-02</strain>
    </source>
</reference>
<proteinExistence type="predicted"/>
<dbReference type="PROSITE" id="PS51257">
    <property type="entry name" value="PROKAR_LIPOPROTEIN"/>
    <property type="match status" value="1"/>
</dbReference>
<keyword evidence="4" id="KW-1185">Reference proteome</keyword>
<dbReference type="Pfam" id="PF24318">
    <property type="entry name" value="DUF7490"/>
    <property type="match status" value="2"/>
</dbReference>